<evidence type="ECO:0000256" key="3">
    <source>
        <dbReference type="ARBA" id="ARBA00022741"/>
    </source>
</evidence>
<dbReference type="Pfam" id="PF02786">
    <property type="entry name" value="CPSase_L_D2"/>
    <property type="match status" value="1"/>
</dbReference>
<dbReference type="SUPFAM" id="SSF51246">
    <property type="entry name" value="Rudiment single hybrid motif"/>
    <property type="match status" value="1"/>
</dbReference>
<proteinExistence type="predicted"/>
<dbReference type="InterPro" id="IPR011761">
    <property type="entry name" value="ATP-grasp"/>
</dbReference>
<evidence type="ECO:0000313" key="11">
    <source>
        <dbReference type="Proteomes" id="UP000192903"/>
    </source>
</evidence>
<evidence type="ECO:0000256" key="2">
    <source>
        <dbReference type="ARBA" id="ARBA00022598"/>
    </source>
</evidence>
<dbReference type="PROSITE" id="PS50968">
    <property type="entry name" value="BIOTINYL_LIPOYL"/>
    <property type="match status" value="1"/>
</dbReference>
<dbReference type="InterPro" id="IPR000089">
    <property type="entry name" value="Biotin_lipoyl"/>
</dbReference>
<dbReference type="FunFam" id="3.30.470.20:FF:000028">
    <property type="entry name" value="Methylcrotonoyl-CoA carboxylase subunit alpha, mitochondrial"/>
    <property type="match status" value="1"/>
</dbReference>
<dbReference type="InterPro" id="IPR005482">
    <property type="entry name" value="Biotin_COase_C"/>
</dbReference>
<dbReference type="InterPro" id="IPR050856">
    <property type="entry name" value="Biotin_carboxylase_complex"/>
</dbReference>
<accession>A0A1X7ES95</accession>
<reference evidence="11" key="1">
    <citation type="submission" date="2017-04" db="EMBL/GenBank/DDBJ databases">
        <authorList>
            <person name="Varghese N."/>
            <person name="Submissions S."/>
        </authorList>
    </citation>
    <scope>NUCLEOTIDE SEQUENCE [LARGE SCALE GENOMIC DNA]</scope>
    <source>
        <strain evidence="11">B4P</strain>
    </source>
</reference>
<evidence type="ECO:0000313" key="10">
    <source>
        <dbReference type="EMBL" id="SMF39256.1"/>
    </source>
</evidence>
<dbReference type="FunFam" id="3.30.1490.20:FF:000003">
    <property type="entry name" value="acetyl-CoA carboxylase isoform X1"/>
    <property type="match status" value="1"/>
</dbReference>
<organism evidence="10 11">
    <name type="scientific">Xaviernesmea oryzae</name>
    <dbReference type="NCBI Taxonomy" id="464029"/>
    <lineage>
        <taxon>Bacteria</taxon>
        <taxon>Pseudomonadati</taxon>
        <taxon>Pseudomonadota</taxon>
        <taxon>Alphaproteobacteria</taxon>
        <taxon>Hyphomicrobiales</taxon>
        <taxon>Rhizobiaceae</taxon>
        <taxon>Rhizobium/Agrobacterium group</taxon>
        <taxon>Xaviernesmea</taxon>
    </lineage>
</organism>
<dbReference type="PANTHER" id="PTHR18866">
    <property type="entry name" value="CARBOXYLASE:PYRUVATE/ACETYL-COA/PROPIONYL-COA CARBOXYLASE"/>
    <property type="match status" value="1"/>
</dbReference>
<dbReference type="InterPro" id="IPR048429">
    <property type="entry name" value="MCC_alpha_BT"/>
</dbReference>
<dbReference type="Pfam" id="PF02785">
    <property type="entry name" value="Biotin_carb_C"/>
    <property type="match status" value="1"/>
</dbReference>
<dbReference type="FunFam" id="3.40.50.20:FF:000010">
    <property type="entry name" value="Propionyl-CoA carboxylase subunit alpha"/>
    <property type="match status" value="1"/>
</dbReference>
<dbReference type="SMART" id="SM00878">
    <property type="entry name" value="Biotin_carb_C"/>
    <property type="match status" value="1"/>
</dbReference>
<dbReference type="InterPro" id="IPR011054">
    <property type="entry name" value="Rudment_hybrid_motif"/>
</dbReference>
<dbReference type="PROSITE" id="PS00188">
    <property type="entry name" value="BIOTIN"/>
    <property type="match status" value="1"/>
</dbReference>
<dbReference type="SUPFAM" id="SSF51230">
    <property type="entry name" value="Single hybrid motif"/>
    <property type="match status" value="1"/>
</dbReference>
<feature type="domain" description="Lipoyl-binding" evidence="7">
    <location>
        <begin position="578"/>
        <end position="656"/>
    </location>
</feature>
<dbReference type="EMBL" id="FXAF01000006">
    <property type="protein sequence ID" value="SMF39256.1"/>
    <property type="molecule type" value="Genomic_DNA"/>
</dbReference>
<dbReference type="Gene3D" id="2.40.50.100">
    <property type="match status" value="1"/>
</dbReference>
<dbReference type="GO" id="GO:0016874">
    <property type="term" value="F:ligase activity"/>
    <property type="evidence" value="ECO:0007669"/>
    <property type="project" value="UniProtKB-KW"/>
</dbReference>
<evidence type="ECO:0000256" key="6">
    <source>
        <dbReference type="PROSITE-ProRule" id="PRU00409"/>
    </source>
</evidence>
<dbReference type="Proteomes" id="UP000192903">
    <property type="component" value="Unassembled WGS sequence"/>
</dbReference>
<sequence>MLKKVLIANRGEIACRIIRTCHMLGVATVAVYSDADRDALHVSLAGEAVHIGPSPAAESYLRGDVVIDAALRTGADAVHPGYGFLSENPDFVEAVAAAGLRFIGPPPAAIRAMGLKDAAKTLMEKAGVPVVPGYHGAEQDPDFLLAKAARIGFPVLVKARAGGGGKGMRRVENAAGFKDALASAQREAQAAFGDAACLIEKYIAHPRHIEIQVFGDDHGDVVHLFERDCSLQRRHQKVVEEAPAPGMPEEMRRAMGEAAVRAAEAIGYSGAGTIEFIADASEGLKPDRFWFMEMNTRLQVEHPVTEAVTGVDLVEWQLRVASGEPLPKRQEELSIDGWAFEARLYAEDAERGFLPATGTLTHLDLPETSARVDSGVRSGDRISPFYDPMIAKIVTHGPDRAAALSRLSEALAEVRATGVATNAAFLRRLTDQTDFVEGRPDTGLIDRHLAELTMVHAAPSEIAALAALLLSGALEPPAANDPWASLSGFRLWSDASDFVDLEHRGQHLPASFTAKGGGVYRAELGDKATEFRLSRSGDAYLLEADGRRHRVHAVRSKRDVTIFREGESWHFGVFDPLAGDEEAAGGGDRLVAPMPGLVKLLRAAPGAAVAKGEMLAVMEAMKMELALSAPRDGKIADVLVAEGEQVLEGAVLLLLEPLPEAEHG</sequence>
<protein>
    <submittedName>
        <fullName evidence="10">3-methylcrotonyl-CoA carboxylase alpha subunit</fullName>
    </submittedName>
</protein>
<evidence type="ECO:0000259" key="9">
    <source>
        <dbReference type="PROSITE" id="PS50979"/>
    </source>
</evidence>
<dbReference type="Pfam" id="PF00289">
    <property type="entry name" value="Biotin_carb_N"/>
    <property type="match status" value="1"/>
</dbReference>
<dbReference type="InterPro" id="IPR016185">
    <property type="entry name" value="PreATP-grasp_dom_sf"/>
</dbReference>
<dbReference type="InterPro" id="IPR011764">
    <property type="entry name" value="Biotin_carboxylation_dom"/>
</dbReference>
<dbReference type="SUPFAM" id="SSF56059">
    <property type="entry name" value="Glutathione synthetase ATP-binding domain-like"/>
    <property type="match status" value="1"/>
</dbReference>
<dbReference type="CDD" id="cd06850">
    <property type="entry name" value="biotinyl_domain"/>
    <property type="match status" value="1"/>
</dbReference>
<dbReference type="InterPro" id="IPR005479">
    <property type="entry name" value="CPAse_ATP-bd"/>
</dbReference>
<dbReference type="PROSITE" id="PS50979">
    <property type="entry name" value="BC"/>
    <property type="match status" value="1"/>
</dbReference>
<dbReference type="STRING" id="464029.SAMN02982989_1724"/>
<dbReference type="RefSeq" id="WP_085422005.1">
    <property type="nucleotide sequence ID" value="NZ_FXAF01000006.1"/>
</dbReference>
<name>A0A1X7ES95_9HYPH</name>
<dbReference type="Pfam" id="PF00364">
    <property type="entry name" value="Biotin_lipoyl"/>
    <property type="match status" value="1"/>
</dbReference>
<keyword evidence="2" id="KW-0436">Ligase</keyword>
<dbReference type="PROSITE" id="PS50975">
    <property type="entry name" value="ATP_GRASP"/>
    <property type="match status" value="1"/>
</dbReference>
<evidence type="ECO:0000259" key="8">
    <source>
        <dbReference type="PROSITE" id="PS50975"/>
    </source>
</evidence>
<keyword evidence="5" id="KW-0092">Biotin</keyword>
<dbReference type="OrthoDB" id="9763189at2"/>
<keyword evidence="3 6" id="KW-0547">Nucleotide-binding</keyword>
<dbReference type="Gene3D" id="3.30.700.40">
    <property type="match status" value="1"/>
</dbReference>
<dbReference type="GO" id="GO:0046872">
    <property type="term" value="F:metal ion binding"/>
    <property type="evidence" value="ECO:0007669"/>
    <property type="project" value="InterPro"/>
</dbReference>
<dbReference type="SUPFAM" id="SSF52440">
    <property type="entry name" value="PreATP-grasp domain"/>
    <property type="match status" value="1"/>
</dbReference>
<keyword evidence="4 6" id="KW-0067">ATP-binding</keyword>
<keyword evidence="11" id="KW-1185">Reference proteome</keyword>
<evidence type="ECO:0000259" key="7">
    <source>
        <dbReference type="PROSITE" id="PS50968"/>
    </source>
</evidence>
<dbReference type="PROSITE" id="PS00867">
    <property type="entry name" value="CPSASE_2"/>
    <property type="match status" value="1"/>
</dbReference>
<evidence type="ECO:0000256" key="5">
    <source>
        <dbReference type="ARBA" id="ARBA00023267"/>
    </source>
</evidence>
<dbReference type="Pfam" id="PF21139">
    <property type="entry name" value="BT_MCC_alpha"/>
    <property type="match status" value="1"/>
</dbReference>
<gene>
    <name evidence="10" type="ORF">SAMN02982989_1724</name>
</gene>
<dbReference type="InterPro" id="IPR011053">
    <property type="entry name" value="Single_hybrid_motif"/>
</dbReference>
<dbReference type="PANTHER" id="PTHR18866:SF33">
    <property type="entry name" value="METHYLCROTONOYL-COA CARBOXYLASE SUBUNIT ALPHA, MITOCHONDRIAL-RELATED"/>
    <property type="match status" value="1"/>
</dbReference>
<feature type="domain" description="ATP-grasp" evidence="8">
    <location>
        <begin position="120"/>
        <end position="322"/>
    </location>
</feature>
<dbReference type="AlphaFoldDB" id="A0A1X7ES95"/>
<evidence type="ECO:0000256" key="1">
    <source>
        <dbReference type="ARBA" id="ARBA00001953"/>
    </source>
</evidence>
<dbReference type="Gene3D" id="3.30.470.20">
    <property type="entry name" value="ATP-grasp fold, B domain"/>
    <property type="match status" value="1"/>
</dbReference>
<dbReference type="InterPro" id="IPR001882">
    <property type="entry name" value="Biotin_BS"/>
</dbReference>
<dbReference type="InterPro" id="IPR005481">
    <property type="entry name" value="BC-like_N"/>
</dbReference>
<evidence type="ECO:0000256" key="4">
    <source>
        <dbReference type="ARBA" id="ARBA00022840"/>
    </source>
</evidence>
<dbReference type="GO" id="GO:0005524">
    <property type="term" value="F:ATP binding"/>
    <property type="evidence" value="ECO:0007669"/>
    <property type="project" value="UniProtKB-UniRule"/>
</dbReference>
<feature type="domain" description="Biotin carboxylation" evidence="9">
    <location>
        <begin position="1"/>
        <end position="450"/>
    </location>
</feature>
<comment type="cofactor">
    <cofactor evidence="1">
        <name>biotin</name>
        <dbReference type="ChEBI" id="CHEBI:57586"/>
    </cofactor>
</comment>